<evidence type="ECO:0000256" key="3">
    <source>
        <dbReference type="ARBA" id="ARBA00022737"/>
    </source>
</evidence>
<keyword evidence="5" id="KW-1185">Reference proteome</keyword>
<evidence type="ECO:0000313" key="4">
    <source>
        <dbReference type="EMBL" id="KJE89456.1"/>
    </source>
</evidence>
<dbReference type="PANTHER" id="PTHR24113">
    <property type="entry name" value="RAN GTPASE-ACTIVATING PROTEIN 1"/>
    <property type="match status" value="1"/>
</dbReference>
<dbReference type="EMBL" id="KE346360">
    <property type="protein sequence ID" value="KJE89456.1"/>
    <property type="molecule type" value="Genomic_DNA"/>
</dbReference>
<dbReference type="GO" id="GO:0006913">
    <property type="term" value="P:nucleocytoplasmic transport"/>
    <property type="evidence" value="ECO:0007669"/>
    <property type="project" value="TreeGrafter"/>
</dbReference>
<dbReference type="SUPFAM" id="SSF52047">
    <property type="entry name" value="RNI-like"/>
    <property type="match status" value="1"/>
</dbReference>
<protein>
    <submittedName>
        <fullName evidence="4">Uncharacterized protein</fullName>
    </submittedName>
</protein>
<reference evidence="5" key="1">
    <citation type="submission" date="2011-02" db="EMBL/GenBank/DDBJ databases">
        <title>The Genome Sequence of Capsaspora owczarzaki ATCC 30864.</title>
        <authorList>
            <person name="Russ C."/>
            <person name="Cuomo C."/>
            <person name="Burger G."/>
            <person name="Gray M.W."/>
            <person name="Holland P.W.H."/>
            <person name="King N."/>
            <person name="Lang F.B.F."/>
            <person name="Roger A.J."/>
            <person name="Ruiz-Trillo I."/>
            <person name="Young S.K."/>
            <person name="Zeng Q."/>
            <person name="Gargeya S."/>
            <person name="Alvarado L."/>
            <person name="Berlin A."/>
            <person name="Chapman S.B."/>
            <person name="Chen Z."/>
            <person name="Freedman E."/>
            <person name="Gellesch M."/>
            <person name="Goldberg J."/>
            <person name="Griggs A."/>
            <person name="Gujja S."/>
            <person name="Heilman E."/>
            <person name="Heiman D."/>
            <person name="Howarth C."/>
            <person name="Mehta T."/>
            <person name="Neiman D."/>
            <person name="Pearson M."/>
            <person name="Roberts A."/>
            <person name="Saif S."/>
            <person name="Shea T."/>
            <person name="Shenoy N."/>
            <person name="Sisk P."/>
            <person name="Stolte C."/>
            <person name="Sykes S."/>
            <person name="White J."/>
            <person name="Yandava C."/>
            <person name="Haas B."/>
            <person name="Nusbaum C."/>
            <person name="Birren B."/>
        </authorList>
    </citation>
    <scope>NUCLEOTIDE SEQUENCE</scope>
    <source>
        <strain evidence="5">ATCC 30864</strain>
    </source>
</reference>
<gene>
    <name evidence="4" type="ORF">CAOG_000920</name>
</gene>
<name>A0A0D2U2N5_CAPO3</name>
<dbReference type="PANTHER" id="PTHR24113:SF12">
    <property type="entry name" value="RAN GTPASE-ACTIVATING PROTEIN 1"/>
    <property type="match status" value="1"/>
</dbReference>
<keyword evidence="2" id="KW-0433">Leucine-rich repeat</keyword>
<evidence type="ECO:0000256" key="2">
    <source>
        <dbReference type="ARBA" id="ARBA00022614"/>
    </source>
</evidence>
<evidence type="ECO:0000313" key="5">
    <source>
        <dbReference type="Proteomes" id="UP000008743"/>
    </source>
</evidence>
<accession>A0A0D2U2N5</accession>
<dbReference type="OrthoDB" id="272549at2759"/>
<dbReference type="GO" id="GO:0005829">
    <property type="term" value="C:cytosol"/>
    <property type="evidence" value="ECO:0007669"/>
    <property type="project" value="TreeGrafter"/>
</dbReference>
<evidence type="ECO:0000256" key="1">
    <source>
        <dbReference type="ARBA" id="ARBA00022468"/>
    </source>
</evidence>
<dbReference type="GO" id="GO:0005096">
    <property type="term" value="F:GTPase activator activity"/>
    <property type="evidence" value="ECO:0007669"/>
    <property type="project" value="UniProtKB-KW"/>
</dbReference>
<dbReference type="GO" id="GO:0048471">
    <property type="term" value="C:perinuclear region of cytoplasm"/>
    <property type="evidence" value="ECO:0007669"/>
    <property type="project" value="TreeGrafter"/>
</dbReference>
<dbReference type="InterPro" id="IPR027038">
    <property type="entry name" value="RanGap"/>
</dbReference>
<dbReference type="InterPro" id="IPR032675">
    <property type="entry name" value="LRR_dom_sf"/>
</dbReference>
<dbReference type="Proteomes" id="UP000008743">
    <property type="component" value="Unassembled WGS sequence"/>
</dbReference>
<dbReference type="InterPro" id="IPR001611">
    <property type="entry name" value="Leu-rich_rpt"/>
</dbReference>
<sequence>MLTKRSNRLCDELIGVAEARAIAEALKANKTLREFRLSGNQIDDAGAQAIAEALKVNKTLTILFLDVNQIGDAGAQAIAEARKLNSHLNWINLRFNCIGNVGVQALVHACTGDSILTRLDIDYQINPLAFSLLPRFASAEDVQTVFHLLISGPELEDQSAAALPALPTEIAERLMNEAHYWQGVQHIKRLRSVFGNEVNDVLKVTVPENAIRVKAIQVLRERTTPTDSTGDREVKLIVRNDRCFPYSFTAKPTALSSTFDLLTIEPASHPIVGQIGDGSEVQVRFSPSAKDALFEALRVIYDDQGRRW</sequence>
<dbReference type="Gene3D" id="3.80.10.10">
    <property type="entry name" value="Ribonuclease Inhibitor"/>
    <property type="match status" value="1"/>
</dbReference>
<organism evidence="4 5">
    <name type="scientific">Capsaspora owczarzaki (strain ATCC 30864)</name>
    <dbReference type="NCBI Taxonomy" id="595528"/>
    <lineage>
        <taxon>Eukaryota</taxon>
        <taxon>Filasterea</taxon>
        <taxon>Capsaspora</taxon>
    </lineage>
</organism>
<keyword evidence="3" id="KW-0677">Repeat</keyword>
<keyword evidence="1" id="KW-0343">GTPase activation</keyword>
<dbReference type="PhylomeDB" id="A0A0D2U2N5"/>
<proteinExistence type="predicted"/>
<dbReference type="AlphaFoldDB" id="A0A0D2U2N5"/>
<dbReference type="GO" id="GO:0031267">
    <property type="term" value="F:small GTPase binding"/>
    <property type="evidence" value="ECO:0007669"/>
    <property type="project" value="TreeGrafter"/>
</dbReference>
<dbReference type="InParanoid" id="A0A0D2U2N5"/>
<dbReference type="GO" id="GO:0005634">
    <property type="term" value="C:nucleus"/>
    <property type="evidence" value="ECO:0007669"/>
    <property type="project" value="TreeGrafter"/>
</dbReference>
<dbReference type="Pfam" id="PF13516">
    <property type="entry name" value="LRR_6"/>
    <property type="match status" value="3"/>
</dbReference>
<dbReference type="SMART" id="SM00368">
    <property type="entry name" value="LRR_RI"/>
    <property type="match status" value="3"/>
</dbReference>